<accession>A0A3N0Y839</accession>
<evidence type="ECO:0000313" key="5">
    <source>
        <dbReference type="Proteomes" id="UP000281406"/>
    </source>
</evidence>
<protein>
    <submittedName>
        <fullName evidence="4">NXPE family member 3</fullName>
    </submittedName>
</protein>
<dbReference type="InterPro" id="IPR026845">
    <property type="entry name" value="NXPH/NXPE"/>
</dbReference>
<comment type="similarity">
    <text evidence="1">Belongs to the NXPE family.</text>
</comment>
<evidence type="ECO:0000313" key="4">
    <source>
        <dbReference type="EMBL" id="ROL41990.1"/>
    </source>
</evidence>
<evidence type="ECO:0000256" key="2">
    <source>
        <dbReference type="SAM" id="MobiDB-lite"/>
    </source>
</evidence>
<dbReference type="GO" id="GO:0007399">
    <property type="term" value="P:nervous system development"/>
    <property type="evidence" value="ECO:0007669"/>
    <property type="project" value="UniProtKB-ARBA"/>
</dbReference>
<dbReference type="InterPro" id="IPR057106">
    <property type="entry name" value="NXPE4_C"/>
</dbReference>
<name>A0A3N0Y839_ANAGA</name>
<sequence length="702" mass="80407">MTPRSPKPGKQRKTRSQTPNKESIRDSDTTDSDEENSGGGYWLRIPVSWTEPGNSRLPERVPVREEYNQIHRREKSRVLENLSEREPNTYLVPPVDDDVDEEREAAAFVEPERVASPSEGSEAAKKKKKKKSREWTGELRMLPHTNRGAVKEQTRLSQSFHFILFSQSWNCQTVSTFYQLQNSIQSVLKTSEFFLPVEFNYSFCAHLGQEPSGEEAREESYLLKSIAWPEPSILGLPLRQSSDPAQSYYSIQDPGELQVGGQLVVKVQMHNFLGQPKKHGGDFLVARLHTPELAAGVAGQVHDHSNGNYTVFFPLQWAGVVQVELIMIHSSEAVMVLRRLREEQSDRVFFKSLFRSGYLSETTLCNLCLPVKQQPLCNYTDPQTGEPWFCYKPKMLDCDTRINHSKGGYKKHLLTVYESLFFQSGVNIKIPIHPAGVENVTVLPASKVRTKGMHLKFTPSGYYYQGSWRPSSGVVMRQFNGSSVITQCLRGKMVYMYGDSTVRQWYEYLIAHVPEFKEFNFHSPKNVGPYMAVDSNHNILLRYRCHGPPIRFTSVSSAEMHYISNELDGLRGGSDTVVMISIWSHFSTFPVQVYIRRLRHIRRAVIRLLNREPATLILIRTANLQKLDPESSLFNSDWFSQQLDAVLRVMFKGLNVQLVDAWEMTLAHHHPHQLHPPPDIISNTVNLILSYICPVRRKRRRG</sequence>
<dbReference type="Pfam" id="PF24536">
    <property type="entry name" value="NXPE4_C"/>
    <property type="match status" value="1"/>
</dbReference>
<dbReference type="Pfam" id="PF06312">
    <property type="entry name" value="Neurexophilin"/>
    <property type="match status" value="1"/>
</dbReference>
<proteinExistence type="inferred from homology"/>
<keyword evidence="5" id="KW-1185">Reference proteome</keyword>
<dbReference type="OrthoDB" id="5950832at2759"/>
<dbReference type="PANTHER" id="PTHR16165">
    <property type="entry name" value="NXPE FAMILY MEMBER"/>
    <property type="match status" value="1"/>
</dbReference>
<organism evidence="4 5">
    <name type="scientific">Anabarilius grahami</name>
    <name type="common">Kanglang fish</name>
    <name type="synonym">Barilius grahami</name>
    <dbReference type="NCBI Taxonomy" id="495550"/>
    <lineage>
        <taxon>Eukaryota</taxon>
        <taxon>Metazoa</taxon>
        <taxon>Chordata</taxon>
        <taxon>Craniata</taxon>
        <taxon>Vertebrata</taxon>
        <taxon>Euteleostomi</taxon>
        <taxon>Actinopterygii</taxon>
        <taxon>Neopterygii</taxon>
        <taxon>Teleostei</taxon>
        <taxon>Ostariophysi</taxon>
        <taxon>Cypriniformes</taxon>
        <taxon>Xenocyprididae</taxon>
        <taxon>Xenocypridinae</taxon>
        <taxon>Xenocypridinae incertae sedis</taxon>
        <taxon>Anabarilius</taxon>
    </lineage>
</organism>
<evidence type="ECO:0000256" key="1">
    <source>
        <dbReference type="ARBA" id="ARBA00005431"/>
    </source>
</evidence>
<reference evidence="4 5" key="1">
    <citation type="submission" date="2018-10" db="EMBL/GenBank/DDBJ databases">
        <title>Genome assembly for a Yunnan-Guizhou Plateau 3E fish, Anabarilius grahami (Regan), and its evolutionary and genetic applications.</title>
        <authorList>
            <person name="Jiang W."/>
        </authorList>
    </citation>
    <scope>NUCLEOTIDE SEQUENCE [LARGE SCALE GENOMIC DNA]</scope>
    <source>
        <strain evidence="4">AG-KIZ</strain>
        <tissue evidence="4">Muscle</tissue>
    </source>
</reference>
<evidence type="ECO:0000259" key="3">
    <source>
        <dbReference type="Pfam" id="PF24536"/>
    </source>
</evidence>
<dbReference type="EMBL" id="RJVU01050883">
    <property type="protein sequence ID" value="ROL41990.1"/>
    <property type="molecule type" value="Genomic_DNA"/>
</dbReference>
<dbReference type="PANTHER" id="PTHR16165:SF9">
    <property type="entry name" value="NXPE FAMILY MEMBER 3"/>
    <property type="match status" value="1"/>
</dbReference>
<feature type="region of interest" description="Disordered" evidence="2">
    <location>
        <begin position="112"/>
        <end position="134"/>
    </location>
</feature>
<dbReference type="Proteomes" id="UP000281406">
    <property type="component" value="Unassembled WGS sequence"/>
</dbReference>
<feature type="region of interest" description="Disordered" evidence="2">
    <location>
        <begin position="1"/>
        <end position="60"/>
    </location>
</feature>
<dbReference type="InterPro" id="IPR014756">
    <property type="entry name" value="Ig_E-set"/>
</dbReference>
<dbReference type="SUPFAM" id="SSF81296">
    <property type="entry name" value="E set domains"/>
    <property type="match status" value="1"/>
</dbReference>
<feature type="domain" description="NXPE C-terminal" evidence="3">
    <location>
        <begin position="468"/>
        <end position="693"/>
    </location>
</feature>
<gene>
    <name evidence="4" type="ORF">DPX16_19839</name>
</gene>
<dbReference type="AlphaFoldDB" id="A0A3N0Y839"/>
<comment type="caution">
    <text evidence="4">The sequence shown here is derived from an EMBL/GenBank/DDBJ whole genome shotgun (WGS) entry which is preliminary data.</text>
</comment>